<proteinExistence type="predicted"/>
<comment type="caution">
    <text evidence="1">The sequence shown here is derived from an EMBL/GenBank/DDBJ whole genome shotgun (WGS) entry which is preliminary data.</text>
</comment>
<accession>A0A0G1CGA1</accession>
<dbReference type="EMBL" id="LCFB01000017">
    <property type="protein sequence ID" value="KKS84567.1"/>
    <property type="molecule type" value="Genomic_DNA"/>
</dbReference>
<name>A0A0G1CGA1_9BACT</name>
<sequence>MEKREYNTQGETTYFGLLVWNEKRGGISLIGPTVDKNNTLTFGVLKTFFPENTKFPYQSLRTSETDINYDWLEDNLGQRAIFSFYCPDSRRNIRYAVYTVLPVREIKP</sequence>
<evidence type="ECO:0000313" key="2">
    <source>
        <dbReference type="Proteomes" id="UP000034543"/>
    </source>
</evidence>
<evidence type="ECO:0000313" key="1">
    <source>
        <dbReference type="EMBL" id="KKS84567.1"/>
    </source>
</evidence>
<dbReference type="Proteomes" id="UP000034543">
    <property type="component" value="Unassembled WGS sequence"/>
</dbReference>
<gene>
    <name evidence="1" type="ORF">UV59_C0017G0020</name>
</gene>
<dbReference type="AlphaFoldDB" id="A0A0G1CGA1"/>
<protein>
    <submittedName>
        <fullName evidence="1">Uncharacterized protein</fullName>
    </submittedName>
</protein>
<organism evidence="1 2">
    <name type="scientific">Candidatus Gottesmanbacteria bacterium GW2011_GWA1_43_11</name>
    <dbReference type="NCBI Taxonomy" id="1618436"/>
    <lineage>
        <taxon>Bacteria</taxon>
        <taxon>Candidatus Gottesmaniibacteriota</taxon>
    </lineage>
</organism>
<reference evidence="1 2" key="1">
    <citation type="journal article" date="2015" name="Nature">
        <title>rRNA introns, odd ribosomes, and small enigmatic genomes across a large radiation of phyla.</title>
        <authorList>
            <person name="Brown C.T."/>
            <person name="Hug L.A."/>
            <person name="Thomas B.C."/>
            <person name="Sharon I."/>
            <person name="Castelle C.J."/>
            <person name="Singh A."/>
            <person name="Wilkins M.J."/>
            <person name="Williams K.H."/>
            <person name="Banfield J.F."/>
        </authorList>
    </citation>
    <scope>NUCLEOTIDE SEQUENCE [LARGE SCALE GENOMIC DNA]</scope>
</reference>